<feature type="transmembrane region" description="Helical" evidence="1">
    <location>
        <begin position="36"/>
        <end position="53"/>
    </location>
</feature>
<dbReference type="AlphaFoldDB" id="A0A6C0M3W1"/>
<sequence length="167" mass="19870">MIDVRTAIAGLYLWLLFGFLSSMVSCDIKRMMTNNVFVRHIVGIISFFLLFTVIETENELDIFSVWMKTIYIYFTFLLMTKSKWYFSIPVFLLLIIDQSLKFQIKFEEKRKNKALIARYETIRDGIYNYIIALIVIGFLHYTARQYSEYGSNFSLVKLLLYHNCKNQ</sequence>
<feature type="transmembrane region" description="Helical" evidence="1">
    <location>
        <begin position="125"/>
        <end position="143"/>
    </location>
</feature>
<protein>
    <submittedName>
        <fullName evidence="2">Uncharacterized protein</fullName>
    </submittedName>
</protein>
<keyword evidence="1" id="KW-0812">Transmembrane</keyword>
<name>A0A6C0M3W1_9ZZZZ</name>
<organism evidence="2">
    <name type="scientific">viral metagenome</name>
    <dbReference type="NCBI Taxonomy" id="1070528"/>
    <lineage>
        <taxon>unclassified sequences</taxon>
        <taxon>metagenomes</taxon>
        <taxon>organismal metagenomes</taxon>
    </lineage>
</organism>
<evidence type="ECO:0000313" key="2">
    <source>
        <dbReference type="EMBL" id="QHU36142.1"/>
    </source>
</evidence>
<proteinExistence type="predicted"/>
<keyword evidence="1" id="KW-0472">Membrane</keyword>
<keyword evidence="1" id="KW-1133">Transmembrane helix</keyword>
<accession>A0A6C0M3W1</accession>
<dbReference type="PROSITE" id="PS51257">
    <property type="entry name" value="PROKAR_LIPOPROTEIN"/>
    <property type="match status" value="1"/>
</dbReference>
<dbReference type="EMBL" id="MN740632">
    <property type="protein sequence ID" value="QHU36142.1"/>
    <property type="molecule type" value="Genomic_DNA"/>
</dbReference>
<reference evidence="2" key="1">
    <citation type="journal article" date="2020" name="Nature">
        <title>Giant virus diversity and host interactions through global metagenomics.</title>
        <authorList>
            <person name="Schulz F."/>
            <person name="Roux S."/>
            <person name="Paez-Espino D."/>
            <person name="Jungbluth S."/>
            <person name="Walsh D.A."/>
            <person name="Denef V.J."/>
            <person name="McMahon K.D."/>
            <person name="Konstantinidis K.T."/>
            <person name="Eloe-Fadrosh E.A."/>
            <person name="Kyrpides N.C."/>
            <person name="Woyke T."/>
        </authorList>
    </citation>
    <scope>NUCLEOTIDE SEQUENCE</scope>
    <source>
        <strain evidence="2">GVMAG-S-1035124-57</strain>
    </source>
</reference>
<feature type="transmembrane region" description="Helical" evidence="1">
    <location>
        <begin position="84"/>
        <end position="104"/>
    </location>
</feature>
<evidence type="ECO:0000256" key="1">
    <source>
        <dbReference type="SAM" id="Phobius"/>
    </source>
</evidence>